<gene>
    <name evidence="4" type="ORF">GGR46_000418</name>
</gene>
<dbReference type="GO" id="GO:0016747">
    <property type="term" value="F:acyltransferase activity, transferring groups other than amino-acyl groups"/>
    <property type="evidence" value="ECO:0007669"/>
    <property type="project" value="InterPro"/>
</dbReference>
<evidence type="ECO:0000256" key="2">
    <source>
        <dbReference type="ARBA" id="ARBA00023315"/>
    </source>
</evidence>
<evidence type="ECO:0000313" key="4">
    <source>
        <dbReference type="EMBL" id="MBB4096885.1"/>
    </source>
</evidence>
<dbReference type="InterPro" id="IPR000182">
    <property type="entry name" value="GNAT_dom"/>
</dbReference>
<dbReference type="InterPro" id="IPR050832">
    <property type="entry name" value="Bact_Acetyltransf"/>
</dbReference>
<evidence type="ECO:0000259" key="3">
    <source>
        <dbReference type="PROSITE" id="PS51186"/>
    </source>
</evidence>
<dbReference type="RefSeq" id="WP_183994113.1">
    <property type="nucleotide sequence ID" value="NZ_JACIEH010000001.1"/>
</dbReference>
<dbReference type="PANTHER" id="PTHR43877:SF2">
    <property type="entry name" value="AMINOALKYLPHOSPHONATE N-ACETYLTRANSFERASE-RELATED"/>
    <property type="match status" value="1"/>
</dbReference>
<dbReference type="InterPro" id="IPR016181">
    <property type="entry name" value="Acyl_CoA_acyltransferase"/>
</dbReference>
<dbReference type="Pfam" id="PF00583">
    <property type="entry name" value="Acetyltransf_1"/>
    <property type="match status" value="1"/>
</dbReference>
<feature type="domain" description="N-acetyltransferase" evidence="3">
    <location>
        <begin position="26"/>
        <end position="185"/>
    </location>
</feature>
<dbReference type="PROSITE" id="PS51186">
    <property type="entry name" value="GNAT"/>
    <property type="match status" value="1"/>
</dbReference>
<reference evidence="4 5" key="1">
    <citation type="submission" date="2020-08" db="EMBL/GenBank/DDBJ databases">
        <title>Genomic Encyclopedia of Type Strains, Phase IV (KMG-IV): sequencing the most valuable type-strain genomes for metagenomic binning, comparative biology and taxonomic classification.</title>
        <authorList>
            <person name="Goeker M."/>
        </authorList>
    </citation>
    <scope>NUCLEOTIDE SEQUENCE [LARGE SCALE GENOMIC DNA]</scope>
    <source>
        <strain evidence="4 5">DSM 101806</strain>
    </source>
</reference>
<dbReference type="SUPFAM" id="SSF55729">
    <property type="entry name" value="Acyl-CoA N-acyltransferases (Nat)"/>
    <property type="match status" value="1"/>
</dbReference>
<dbReference type="Gene3D" id="3.40.630.30">
    <property type="match status" value="1"/>
</dbReference>
<dbReference type="PANTHER" id="PTHR43877">
    <property type="entry name" value="AMINOALKYLPHOSPHONATE N-ACETYLTRANSFERASE-RELATED-RELATED"/>
    <property type="match status" value="1"/>
</dbReference>
<accession>A0A7W6JNY7</accession>
<dbReference type="EMBL" id="JACIEH010000001">
    <property type="protein sequence ID" value="MBB4096885.1"/>
    <property type="molecule type" value="Genomic_DNA"/>
</dbReference>
<protein>
    <submittedName>
        <fullName evidence="4">Ribosomal protein S18 acetylase RimI-like enzyme</fullName>
    </submittedName>
</protein>
<sequence>MLASLPPFPRPRGTLLDDAPLHAHGIRLRRAEHADLPALAHIHGRWRQKDLLLAPWSAAQKQAFVDDQFRLQHSHYVQHRARADFCVIVPAEGSGLLGKLYLDRSSREWRIVDLLLDSEARGRGLGSALIGWIQQAARDARATGVSLQVGINNPQAQALYRRQGFEPLPGDDGMNVTFLWTAAPR</sequence>
<keyword evidence="4" id="KW-0689">Ribosomal protein</keyword>
<dbReference type="AlphaFoldDB" id="A0A7W6JNY7"/>
<comment type="caution">
    <text evidence="4">The sequence shown here is derived from an EMBL/GenBank/DDBJ whole genome shotgun (WGS) entry which is preliminary data.</text>
</comment>
<keyword evidence="4" id="KW-0687">Ribonucleoprotein</keyword>
<name>A0A7W6JNY7_9SPHN</name>
<keyword evidence="5" id="KW-1185">Reference proteome</keyword>
<keyword evidence="1" id="KW-0808">Transferase</keyword>
<dbReference type="Proteomes" id="UP000557392">
    <property type="component" value="Unassembled WGS sequence"/>
</dbReference>
<evidence type="ECO:0000256" key="1">
    <source>
        <dbReference type="ARBA" id="ARBA00022679"/>
    </source>
</evidence>
<proteinExistence type="predicted"/>
<keyword evidence="2" id="KW-0012">Acyltransferase</keyword>
<organism evidence="4 5">
    <name type="scientific">Sphingomonas kyeonggiensis</name>
    <dbReference type="NCBI Taxonomy" id="1268553"/>
    <lineage>
        <taxon>Bacteria</taxon>
        <taxon>Pseudomonadati</taxon>
        <taxon>Pseudomonadota</taxon>
        <taxon>Alphaproteobacteria</taxon>
        <taxon>Sphingomonadales</taxon>
        <taxon>Sphingomonadaceae</taxon>
        <taxon>Sphingomonas</taxon>
    </lineage>
</organism>
<dbReference type="GO" id="GO:0005840">
    <property type="term" value="C:ribosome"/>
    <property type="evidence" value="ECO:0007669"/>
    <property type="project" value="UniProtKB-KW"/>
</dbReference>
<evidence type="ECO:0000313" key="5">
    <source>
        <dbReference type="Proteomes" id="UP000557392"/>
    </source>
</evidence>
<dbReference type="CDD" id="cd04301">
    <property type="entry name" value="NAT_SF"/>
    <property type="match status" value="1"/>
</dbReference>